<organism evidence="1 2">
    <name type="scientific">Oerskovia douganii</name>
    <dbReference type="NCBI Taxonomy" id="2762210"/>
    <lineage>
        <taxon>Bacteria</taxon>
        <taxon>Bacillati</taxon>
        <taxon>Actinomycetota</taxon>
        <taxon>Actinomycetes</taxon>
        <taxon>Micrococcales</taxon>
        <taxon>Cellulomonadaceae</taxon>
        <taxon>Oerskovia</taxon>
    </lineage>
</organism>
<evidence type="ECO:0000313" key="2">
    <source>
        <dbReference type="Proteomes" id="UP000822993"/>
    </source>
</evidence>
<dbReference type="SUPFAM" id="SSF140453">
    <property type="entry name" value="EsxAB dimer-like"/>
    <property type="match status" value="1"/>
</dbReference>
<proteinExistence type="predicted"/>
<dbReference type="InterPro" id="IPR010310">
    <property type="entry name" value="T7SS_ESAT-6-like"/>
</dbReference>
<keyword evidence="2" id="KW-1185">Reference proteome</keyword>
<dbReference type="EMBL" id="JACSPN010000003">
    <property type="protein sequence ID" value="MBE7699294.1"/>
    <property type="molecule type" value="Genomic_DNA"/>
</dbReference>
<name>A0A9D5YYT2_9CELL</name>
<dbReference type="Gene3D" id="1.10.287.1060">
    <property type="entry name" value="ESAT-6-like"/>
    <property type="match status" value="1"/>
</dbReference>
<comment type="caution">
    <text evidence="1">The sequence shown here is derived from an EMBL/GenBank/DDBJ whole genome shotgun (WGS) entry which is preliminary data.</text>
</comment>
<dbReference type="RefSeq" id="WP_193718635.1">
    <property type="nucleotide sequence ID" value="NZ_JACSPN010000003.1"/>
</dbReference>
<reference evidence="1 2" key="1">
    <citation type="submission" date="2020-08" db="EMBL/GenBank/DDBJ databases">
        <title>A Genomic Blueprint of the Chicken Gut Microbiome.</title>
        <authorList>
            <person name="Gilroy R."/>
            <person name="Ravi A."/>
            <person name="Getino M."/>
            <person name="Pursley I."/>
            <person name="Horton D.L."/>
            <person name="Alikhan N.-F."/>
            <person name="Baker D."/>
            <person name="Gharbi K."/>
            <person name="Hall N."/>
            <person name="Watson M."/>
            <person name="Adriaenssens E.M."/>
            <person name="Foster-Nyarko E."/>
            <person name="Jarju S."/>
            <person name="Secka A."/>
            <person name="Antonio M."/>
            <person name="Oren A."/>
            <person name="Chaudhuri R."/>
            <person name="La Ragione R.M."/>
            <person name="Hildebrand F."/>
            <person name="Pallen M.J."/>
        </authorList>
    </citation>
    <scope>NUCLEOTIDE SEQUENCE [LARGE SCALE GENOMIC DNA]</scope>
    <source>
        <strain evidence="1 2">Sa1BUA8</strain>
    </source>
</reference>
<dbReference type="InterPro" id="IPR036689">
    <property type="entry name" value="ESAT-6-like_sf"/>
</dbReference>
<accession>A0A9D5YYT2</accession>
<protein>
    <submittedName>
        <fullName evidence="1">WXG100 family type VII secretion target</fullName>
    </submittedName>
</protein>
<gene>
    <name evidence="1" type="ORF">H9623_03095</name>
</gene>
<dbReference type="Proteomes" id="UP000822993">
    <property type="component" value="Unassembled WGS sequence"/>
</dbReference>
<dbReference type="Pfam" id="PF06013">
    <property type="entry name" value="WXG100"/>
    <property type="match status" value="1"/>
</dbReference>
<sequence>MANVNVTFDEMRDAATRLRQGQEDATRILLVELKSQVDALVSSGFVTDQASGAFQASYEQFATGAAQVLEGLDGMATYLVTAADTLQQTDAQLAQGIRG</sequence>
<evidence type="ECO:0000313" key="1">
    <source>
        <dbReference type="EMBL" id="MBE7699294.1"/>
    </source>
</evidence>
<dbReference type="AlphaFoldDB" id="A0A9D5YYT2"/>